<evidence type="ECO:0000313" key="3">
    <source>
        <dbReference type="Proteomes" id="UP000316612"/>
    </source>
</evidence>
<keyword evidence="1" id="KW-1133">Transmembrane helix</keyword>
<evidence type="ECO:0000313" key="2">
    <source>
        <dbReference type="EMBL" id="GED06260.1"/>
    </source>
</evidence>
<evidence type="ECO:0008006" key="4">
    <source>
        <dbReference type="Google" id="ProtNLM"/>
    </source>
</evidence>
<keyword evidence="3" id="KW-1185">Reference proteome</keyword>
<feature type="transmembrane region" description="Helical" evidence="1">
    <location>
        <begin position="68"/>
        <end position="86"/>
    </location>
</feature>
<keyword evidence="1" id="KW-0472">Membrane</keyword>
<dbReference type="RefSeq" id="WP_141364140.1">
    <property type="nucleotide sequence ID" value="NZ_BAAAJL010000011.1"/>
</dbReference>
<dbReference type="InterPro" id="IPR025962">
    <property type="entry name" value="SdpI/YhfL"/>
</dbReference>
<dbReference type="EMBL" id="BJNY01000009">
    <property type="protein sequence ID" value="GED06260.1"/>
    <property type="molecule type" value="Genomic_DNA"/>
</dbReference>
<accession>A0A4Y4DRV4</accession>
<dbReference type="AlphaFoldDB" id="A0A4Y4DRV4"/>
<organism evidence="2 3">
    <name type="scientific">Glutamicibacter uratoxydans</name>
    <name type="common">Arthrobacter uratoxydans</name>
    <dbReference type="NCBI Taxonomy" id="43667"/>
    <lineage>
        <taxon>Bacteria</taxon>
        <taxon>Bacillati</taxon>
        <taxon>Actinomycetota</taxon>
        <taxon>Actinomycetes</taxon>
        <taxon>Micrococcales</taxon>
        <taxon>Micrococcaceae</taxon>
        <taxon>Glutamicibacter</taxon>
    </lineage>
</organism>
<proteinExistence type="predicted"/>
<reference evidence="2 3" key="1">
    <citation type="submission" date="2019-06" db="EMBL/GenBank/DDBJ databases">
        <title>Whole genome shotgun sequence of Glutamicibacter uratoxydans NBRC 15515.</title>
        <authorList>
            <person name="Hosoyama A."/>
            <person name="Uohara A."/>
            <person name="Ohji S."/>
            <person name="Ichikawa N."/>
        </authorList>
    </citation>
    <scope>NUCLEOTIDE SEQUENCE [LARGE SCALE GENOMIC DNA]</scope>
    <source>
        <strain evidence="2 3">NBRC 15515</strain>
    </source>
</reference>
<protein>
    <recommendedName>
        <fullName evidence="4">SdpI family protein</fullName>
    </recommendedName>
</protein>
<gene>
    <name evidence="2" type="ORF">AUR04nite_17920</name>
</gene>
<feature type="transmembrane region" description="Helical" evidence="1">
    <location>
        <begin position="92"/>
        <end position="111"/>
    </location>
</feature>
<comment type="caution">
    <text evidence="2">The sequence shown here is derived from an EMBL/GenBank/DDBJ whole genome shotgun (WGS) entry which is preliminary data.</text>
</comment>
<dbReference type="Proteomes" id="UP000316612">
    <property type="component" value="Unassembled WGS sequence"/>
</dbReference>
<sequence length="122" mass="12523">MDPISVFSLAGGLLILSAVCSFLATSMASGKLPRNNAVGIKTKHTQASDEAWLAGHEAAAATVKSAGLAGWAVLLGVAVLCIFRLWPWAMGLTGLGYVLLISLMLVATSKANKAASRSGKLP</sequence>
<dbReference type="OrthoDB" id="4422940at2"/>
<feature type="transmembrane region" description="Helical" evidence="1">
    <location>
        <begin position="6"/>
        <end position="24"/>
    </location>
</feature>
<keyword evidence="1" id="KW-0812">Transmembrane</keyword>
<evidence type="ECO:0000256" key="1">
    <source>
        <dbReference type="SAM" id="Phobius"/>
    </source>
</evidence>
<dbReference type="Pfam" id="PF13630">
    <property type="entry name" value="SdpI"/>
    <property type="match status" value="1"/>
</dbReference>
<name>A0A4Y4DRV4_GLUUR</name>